<feature type="non-terminal residue" evidence="1">
    <location>
        <position position="96"/>
    </location>
</feature>
<comment type="caution">
    <text evidence="1">The sequence shown here is derived from an EMBL/GenBank/DDBJ whole genome shotgun (WGS) entry which is preliminary data.</text>
</comment>
<accession>A0AAW5KI45</accession>
<dbReference type="RefSeq" id="WP_256137055.1">
    <property type="nucleotide sequence ID" value="NZ_JANGAB010000555.1"/>
</dbReference>
<reference evidence="1" key="1">
    <citation type="submission" date="2022-06" db="EMBL/GenBank/DDBJ databases">
        <title>Isolation of gut microbiota from human fecal samples.</title>
        <authorList>
            <person name="Pamer E.G."/>
            <person name="Barat B."/>
            <person name="Waligurski E."/>
            <person name="Medina S."/>
            <person name="Paddock L."/>
            <person name="Mostad J."/>
        </authorList>
    </citation>
    <scope>NUCLEOTIDE SEQUENCE</scope>
    <source>
        <strain evidence="1">DFI.7.96</strain>
    </source>
</reference>
<proteinExistence type="predicted"/>
<gene>
    <name evidence="1" type="ORF">NE646_15445</name>
</gene>
<dbReference type="EMBL" id="JANGAB010000555">
    <property type="protein sequence ID" value="MCQ4951010.1"/>
    <property type="molecule type" value="Genomic_DNA"/>
</dbReference>
<dbReference type="Proteomes" id="UP001205063">
    <property type="component" value="Unassembled WGS sequence"/>
</dbReference>
<feature type="non-terminal residue" evidence="1">
    <location>
        <position position="1"/>
    </location>
</feature>
<evidence type="ECO:0000313" key="1">
    <source>
        <dbReference type="EMBL" id="MCQ4951010.1"/>
    </source>
</evidence>
<protein>
    <submittedName>
        <fullName evidence="1">Uncharacterized protein</fullName>
    </submittedName>
</protein>
<sequence>SFASPVVTLLNCKGFKESSSDEPKAVELQRIEGSRYLVTALGERDDPAPAEEDRWAGDYQVIDELPYWGNGAGFTTGKRRRLYLFDAQTGTCEPIT</sequence>
<evidence type="ECO:0000313" key="2">
    <source>
        <dbReference type="Proteomes" id="UP001205063"/>
    </source>
</evidence>
<name>A0AAW5KI45_9FIRM</name>
<organism evidence="1 2">
    <name type="scientific">Bittarella massiliensis</name>
    <name type="common">ex Durand et al. 2017</name>
    <dbReference type="NCBI Taxonomy" id="1720313"/>
    <lineage>
        <taxon>Bacteria</taxon>
        <taxon>Bacillati</taxon>
        <taxon>Bacillota</taxon>
        <taxon>Clostridia</taxon>
        <taxon>Eubacteriales</taxon>
        <taxon>Oscillospiraceae</taxon>
        <taxon>Bittarella (ex Durand et al. 2017)</taxon>
    </lineage>
</organism>
<dbReference type="AlphaFoldDB" id="A0AAW5KI45"/>